<dbReference type="PROSITE" id="PS50011">
    <property type="entry name" value="PROTEIN_KINASE_DOM"/>
    <property type="match status" value="1"/>
</dbReference>
<dbReference type="PANTHER" id="PTHR24346">
    <property type="entry name" value="MAP/MICROTUBULE AFFINITY-REGULATING KINASE"/>
    <property type="match status" value="1"/>
</dbReference>
<dbReference type="EMBL" id="JAPFFF010000001">
    <property type="protein sequence ID" value="KAK8898206.1"/>
    <property type="molecule type" value="Genomic_DNA"/>
</dbReference>
<dbReference type="PROSITE" id="PS00107">
    <property type="entry name" value="PROTEIN_KINASE_ATP"/>
    <property type="match status" value="1"/>
</dbReference>
<proteinExistence type="predicted"/>
<sequence length="668" mass="75705">MTLRFIKEIPSDMFTGLNEIGTGSFSVIFSATHVKTNTEVALKVSLTRNVEEINKMDQEITINKTLNHPFICRFFSEFDTEHIRVLSMELIDGVSLLHYVNERGGLSIQEAKNIFTQLVISIEYLHDEAHITHRDLKLENIMIDSHGHIRLIDFGFSTTNPIMTPCCGSIPYCAPEVLISHNYTKQADIWSMGIILFALIHGNLPFYNKNMKTLIQLILNSNVVYPPDFDDDLCDLLSKILNKDPTKRITLDEIKLHPFIKNEKFLNIDYKRLFSPSQNSNDSEPESINRLKCYKHDTNIKINMNSVSPIFRKGRTKSLYTPAIYLLKNNLHEKVNLKTDDLDLTIESRKDYSDSLNTLIQSAFDPNSKYNLNKFKIRRCKISMARSCSHMVKNGQLIPQNLNKTFQNGGKQEPPMPQHLCSSQPSIQKMSDGGNEEIPMEELLRLSQPSIPLQKSEESPMEELLRLSQPSIPLQKMSDGGNEESPMEELLRSSQPSIQGEQELGYIGFGESPMEELLRLSQPSLSLPFLGPPKPANSVDNRLKLGDEGEEDSPMKQLLRSSESLSGRAFQSQLSLTNKEDDSPMKKLLRSSESLLSRNFKRLPASSLSKALQQSIIQNSEGDALPTRNLTQQDGKGLCQFKRFQPPLLALNRKPSLQRIKPSDLPNS</sequence>
<dbReference type="PROSITE" id="PS00108">
    <property type="entry name" value="PROTEIN_KINASE_ST"/>
    <property type="match status" value="1"/>
</dbReference>
<feature type="domain" description="Protein kinase" evidence="5">
    <location>
        <begin position="14"/>
        <end position="260"/>
    </location>
</feature>
<dbReference type="PANTHER" id="PTHR24346:SF30">
    <property type="entry name" value="MATERNAL EMBRYONIC LEUCINE ZIPPER KINASE"/>
    <property type="match status" value="1"/>
</dbReference>
<evidence type="ECO:0000313" key="6">
    <source>
        <dbReference type="EMBL" id="KAK8898206.1"/>
    </source>
</evidence>
<reference evidence="6 7" key="1">
    <citation type="submission" date="2024-04" db="EMBL/GenBank/DDBJ databases">
        <title>Tritrichomonas musculus Genome.</title>
        <authorList>
            <person name="Alves-Ferreira E."/>
            <person name="Grigg M."/>
            <person name="Lorenzi H."/>
            <person name="Galac M."/>
        </authorList>
    </citation>
    <scope>NUCLEOTIDE SEQUENCE [LARGE SCALE GENOMIC DNA]</scope>
    <source>
        <strain evidence="6 7">EAF2021</strain>
    </source>
</reference>
<evidence type="ECO:0000259" key="5">
    <source>
        <dbReference type="PROSITE" id="PS50011"/>
    </source>
</evidence>
<name>A0ABR2L5A9_9EUKA</name>
<keyword evidence="7" id="KW-1185">Reference proteome</keyword>
<evidence type="ECO:0000313" key="7">
    <source>
        <dbReference type="Proteomes" id="UP001470230"/>
    </source>
</evidence>
<dbReference type="SMART" id="SM00220">
    <property type="entry name" value="S_TKc"/>
    <property type="match status" value="1"/>
</dbReference>
<feature type="compositionally biased region" description="Polar residues" evidence="4">
    <location>
        <begin position="420"/>
        <end position="429"/>
    </location>
</feature>
<feature type="binding site" evidence="3">
    <location>
        <position position="43"/>
    </location>
    <ligand>
        <name>ATP</name>
        <dbReference type="ChEBI" id="CHEBI:30616"/>
    </ligand>
</feature>
<feature type="compositionally biased region" description="Polar residues" evidence="4">
    <location>
        <begin position="559"/>
        <end position="577"/>
    </location>
</feature>
<evidence type="ECO:0000256" key="4">
    <source>
        <dbReference type="SAM" id="MobiDB-lite"/>
    </source>
</evidence>
<feature type="region of interest" description="Disordered" evidence="4">
    <location>
        <begin position="410"/>
        <end position="433"/>
    </location>
</feature>
<dbReference type="Pfam" id="PF00069">
    <property type="entry name" value="Pkinase"/>
    <property type="match status" value="1"/>
</dbReference>
<dbReference type="InterPro" id="IPR011009">
    <property type="entry name" value="Kinase-like_dom_sf"/>
</dbReference>
<evidence type="ECO:0000256" key="2">
    <source>
        <dbReference type="ARBA" id="ARBA00022840"/>
    </source>
</evidence>
<protein>
    <recommendedName>
        <fullName evidence="5">Protein kinase domain-containing protein</fullName>
    </recommendedName>
</protein>
<keyword evidence="1 3" id="KW-0547">Nucleotide-binding</keyword>
<feature type="region of interest" description="Disordered" evidence="4">
    <location>
        <begin position="528"/>
        <end position="585"/>
    </location>
</feature>
<dbReference type="Gene3D" id="1.10.510.10">
    <property type="entry name" value="Transferase(Phosphotransferase) domain 1"/>
    <property type="match status" value="1"/>
</dbReference>
<dbReference type="InterPro" id="IPR000719">
    <property type="entry name" value="Prot_kinase_dom"/>
</dbReference>
<feature type="region of interest" description="Disordered" evidence="4">
    <location>
        <begin position="473"/>
        <end position="498"/>
    </location>
</feature>
<dbReference type="InterPro" id="IPR008271">
    <property type="entry name" value="Ser/Thr_kinase_AS"/>
</dbReference>
<keyword evidence="2 3" id="KW-0067">ATP-binding</keyword>
<dbReference type="SUPFAM" id="SSF56112">
    <property type="entry name" value="Protein kinase-like (PK-like)"/>
    <property type="match status" value="1"/>
</dbReference>
<organism evidence="6 7">
    <name type="scientific">Tritrichomonas musculus</name>
    <dbReference type="NCBI Taxonomy" id="1915356"/>
    <lineage>
        <taxon>Eukaryota</taxon>
        <taxon>Metamonada</taxon>
        <taxon>Parabasalia</taxon>
        <taxon>Tritrichomonadida</taxon>
        <taxon>Tritrichomonadidae</taxon>
        <taxon>Tritrichomonas</taxon>
    </lineage>
</organism>
<evidence type="ECO:0000256" key="1">
    <source>
        <dbReference type="ARBA" id="ARBA00022741"/>
    </source>
</evidence>
<dbReference type="InterPro" id="IPR017441">
    <property type="entry name" value="Protein_kinase_ATP_BS"/>
</dbReference>
<accession>A0ABR2L5A9</accession>
<comment type="caution">
    <text evidence="6">The sequence shown here is derived from an EMBL/GenBank/DDBJ whole genome shotgun (WGS) entry which is preliminary data.</text>
</comment>
<evidence type="ECO:0000256" key="3">
    <source>
        <dbReference type="PROSITE-ProRule" id="PRU10141"/>
    </source>
</evidence>
<dbReference type="Proteomes" id="UP001470230">
    <property type="component" value="Unassembled WGS sequence"/>
</dbReference>
<gene>
    <name evidence="6" type="ORF">M9Y10_000481</name>
</gene>